<comment type="caution">
    <text evidence="3">The sequence shown here is derived from an EMBL/GenBank/DDBJ whole genome shotgun (WGS) entry which is preliminary data.</text>
</comment>
<dbReference type="PROSITE" id="PS51375">
    <property type="entry name" value="PPR"/>
    <property type="match status" value="1"/>
</dbReference>
<name>A0ABD2ZG76_9GENT</name>
<dbReference type="Gene3D" id="1.25.40.10">
    <property type="entry name" value="Tetratricopeptide repeat domain"/>
    <property type="match status" value="2"/>
</dbReference>
<dbReference type="EMBL" id="JBJUIK010000009">
    <property type="protein sequence ID" value="KAL3518033.1"/>
    <property type="molecule type" value="Genomic_DNA"/>
</dbReference>
<sequence length="493" mass="56068">MAAANGIAIFANLGLVNSCSSKFKVQYFCRGLSVISRQRTGFVVAKRRKFGEFRLFNSVELDKFITSDDEDEMSEGFFEAIVELERMVREPSDVLEEMNDKLSARELQLVLVYFSQEGRDSWCALEVFEWLRKENRVDKETMELMVSIMCEWVKKLIEGKSEIGDVVDLLVDMDCVGLKPSFSMIEKVISLYWEAGKKDEAVLFVKEVLRRRIAYSDGNKEEHKGGPTGYLAWKMMVEGNYKDAVNLVINTRECGLKPEVYSYLIAMTAVVKELNELAKALRKLKGFTKAGLIAELDAENARLIEKYQADLLDDGVRLSDWVMQDGGPSLYGVAHERLLAMYICSGRGAEAERQLWEMKLVGKEADKDLYDIVLAICASQKESGAIGRLLTRMEVTSALRKKKTLSWLLRGYLKGGHFDNAAETVYKMLDLGLCPEFLDRAAVLQGLRRRIQQSGVLETYLRLCKRLSEASLIGPCMVYLHLKKHKLWIIKML</sequence>
<evidence type="ECO:0000313" key="4">
    <source>
        <dbReference type="Proteomes" id="UP001630127"/>
    </source>
</evidence>
<protein>
    <recommendedName>
        <fullName evidence="5">Pentatricopeptide repeat-containing protein</fullName>
    </recommendedName>
</protein>
<evidence type="ECO:0000313" key="3">
    <source>
        <dbReference type="EMBL" id="KAL3518033.1"/>
    </source>
</evidence>
<reference evidence="3 4" key="1">
    <citation type="submission" date="2024-11" db="EMBL/GenBank/DDBJ databases">
        <title>A near-complete genome assembly of Cinchona calisaya.</title>
        <authorList>
            <person name="Lian D.C."/>
            <person name="Zhao X.W."/>
            <person name="Wei L."/>
        </authorList>
    </citation>
    <scope>NUCLEOTIDE SEQUENCE [LARGE SCALE GENOMIC DNA]</scope>
    <source>
        <tissue evidence="3">Nenye</tissue>
    </source>
</reference>
<evidence type="ECO:0008006" key="5">
    <source>
        <dbReference type="Google" id="ProtNLM"/>
    </source>
</evidence>
<evidence type="ECO:0000256" key="2">
    <source>
        <dbReference type="PROSITE-ProRule" id="PRU00708"/>
    </source>
</evidence>
<proteinExistence type="predicted"/>
<dbReference type="InterPro" id="IPR011990">
    <property type="entry name" value="TPR-like_helical_dom_sf"/>
</dbReference>
<dbReference type="PANTHER" id="PTHR47880">
    <property type="entry name" value="OS05G0353300 PROTEIN"/>
    <property type="match status" value="1"/>
</dbReference>
<evidence type="ECO:0000256" key="1">
    <source>
        <dbReference type="ARBA" id="ARBA00022737"/>
    </source>
</evidence>
<accession>A0ABD2ZG76</accession>
<gene>
    <name evidence="3" type="ORF">ACH5RR_020622</name>
</gene>
<dbReference type="InterPro" id="IPR002885">
    <property type="entry name" value="PPR_rpt"/>
</dbReference>
<dbReference type="PANTHER" id="PTHR47880:SF1">
    <property type="entry name" value="OS05G0353300 PROTEIN"/>
    <property type="match status" value="1"/>
</dbReference>
<keyword evidence="1" id="KW-0677">Repeat</keyword>
<dbReference type="Proteomes" id="UP001630127">
    <property type="component" value="Unassembled WGS sequence"/>
</dbReference>
<organism evidence="3 4">
    <name type="scientific">Cinchona calisaya</name>
    <dbReference type="NCBI Taxonomy" id="153742"/>
    <lineage>
        <taxon>Eukaryota</taxon>
        <taxon>Viridiplantae</taxon>
        <taxon>Streptophyta</taxon>
        <taxon>Embryophyta</taxon>
        <taxon>Tracheophyta</taxon>
        <taxon>Spermatophyta</taxon>
        <taxon>Magnoliopsida</taxon>
        <taxon>eudicotyledons</taxon>
        <taxon>Gunneridae</taxon>
        <taxon>Pentapetalae</taxon>
        <taxon>asterids</taxon>
        <taxon>lamiids</taxon>
        <taxon>Gentianales</taxon>
        <taxon>Rubiaceae</taxon>
        <taxon>Cinchonoideae</taxon>
        <taxon>Cinchoneae</taxon>
        <taxon>Cinchona</taxon>
    </lineage>
</organism>
<dbReference type="AlphaFoldDB" id="A0ABD2ZG76"/>
<feature type="repeat" description="PPR" evidence="2">
    <location>
        <begin position="401"/>
        <end position="435"/>
    </location>
</feature>
<keyword evidence="4" id="KW-1185">Reference proteome</keyword>